<organism evidence="1 2">
    <name type="scientific">Cetraspora pellucida</name>
    <dbReference type="NCBI Taxonomy" id="1433469"/>
    <lineage>
        <taxon>Eukaryota</taxon>
        <taxon>Fungi</taxon>
        <taxon>Fungi incertae sedis</taxon>
        <taxon>Mucoromycota</taxon>
        <taxon>Glomeromycotina</taxon>
        <taxon>Glomeromycetes</taxon>
        <taxon>Diversisporales</taxon>
        <taxon>Gigasporaceae</taxon>
        <taxon>Cetraspora</taxon>
    </lineage>
</organism>
<dbReference type="Proteomes" id="UP000789366">
    <property type="component" value="Unassembled WGS sequence"/>
</dbReference>
<gene>
    <name evidence="1" type="ORF">SPELUC_LOCUS13900</name>
</gene>
<sequence length="45" mass="5307">FWTNLSKELQDNENYIKTNITDGELYVKKLAYNNLAKHYSRIGSL</sequence>
<dbReference type="EMBL" id="CAJVPW010038470">
    <property type="protein sequence ID" value="CAG8742266.1"/>
    <property type="molecule type" value="Genomic_DNA"/>
</dbReference>
<evidence type="ECO:0000313" key="2">
    <source>
        <dbReference type="Proteomes" id="UP000789366"/>
    </source>
</evidence>
<feature type="non-terminal residue" evidence="1">
    <location>
        <position position="1"/>
    </location>
</feature>
<proteinExistence type="predicted"/>
<accession>A0ACA9QA78</accession>
<comment type="caution">
    <text evidence="1">The sequence shown here is derived from an EMBL/GenBank/DDBJ whole genome shotgun (WGS) entry which is preliminary data.</text>
</comment>
<evidence type="ECO:0000313" key="1">
    <source>
        <dbReference type="EMBL" id="CAG8742266.1"/>
    </source>
</evidence>
<protein>
    <submittedName>
        <fullName evidence="1">16521_t:CDS:1</fullName>
    </submittedName>
</protein>
<feature type="non-terminal residue" evidence="1">
    <location>
        <position position="45"/>
    </location>
</feature>
<keyword evidence="2" id="KW-1185">Reference proteome</keyword>
<reference evidence="1" key="1">
    <citation type="submission" date="2021-06" db="EMBL/GenBank/DDBJ databases">
        <authorList>
            <person name="Kallberg Y."/>
            <person name="Tangrot J."/>
            <person name="Rosling A."/>
        </authorList>
    </citation>
    <scope>NUCLEOTIDE SEQUENCE</scope>
    <source>
        <strain evidence="1">28 12/20/2015</strain>
    </source>
</reference>
<name>A0ACA9QA78_9GLOM</name>